<protein>
    <submittedName>
        <fullName evidence="2">Uncharacterized protein</fullName>
    </submittedName>
</protein>
<keyword evidence="1" id="KW-0472">Membrane</keyword>
<sequence length="80" mass="9224">MALWSSMPVNMSSKSVLLCCFFLLLLLTRNPSRPYFSTFAIGIVYWLFHAFCINVGSSKLFLPILCFFFPTMSNFCKLYS</sequence>
<organism evidence="2">
    <name type="scientific">Ixodes scapularis</name>
    <name type="common">Black-legged tick</name>
    <name type="synonym">Deer tick</name>
    <dbReference type="NCBI Taxonomy" id="6945"/>
    <lineage>
        <taxon>Eukaryota</taxon>
        <taxon>Metazoa</taxon>
        <taxon>Ecdysozoa</taxon>
        <taxon>Arthropoda</taxon>
        <taxon>Chelicerata</taxon>
        <taxon>Arachnida</taxon>
        <taxon>Acari</taxon>
        <taxon>Parasitiformes</taxon>
        <taxon>Ixodida</taxon>
        <taxon>Ixodoidea</taxon>
        <taxon>Ixodidae</taxon>
        <taxon>Ixodinae</taxon>
        <taxon>Ixodes</taxon>
    </lineage>
</organism>
<dbReference type="EMBL" id="GHJT01008657">
    <property type="protein sequence ID" value="MOY42628.1"/>
    <property type="molecule type" value="Transcribed_RNA"/>
</dbReference>
<proteinExistence type="predicted"/>
<reference evidence="2" key="1">
    <citation type="submission" date="2019-04" db="EMBL/GenBank/DDBJ databases">
        <title>An insight into the mialome of Ixodes scapularis.</title>
        <authorList>
            <person name="Ribeiro J.M."/>
            <person name="Mather T.N."/>
            <person name="Karim S."/>
        </authorList>
    </citation>
    <scope>NUCLEOTIDE SEQUENCE</scope>
</reference>
<feature type="transmembrane region" description="Helical" evidence="1">
    <location>
        <begin position="44"/>
        <end position="69"/>
    </location>
</feature>
<evidence type="ECO:0000313" key="2">
    <source>
        <dbReference type="EMBL" id="MOY42628.1"/>
    </source>
</evidence>
<name>A0A4D5RZG3_IXOSC</name>
<accession>A0A4D5RZG3</accession>
<evidence type="ECO:0000256" key="1">
    <source>
        <dbReference type="SAM" id="Phobius"/>
    </source>
</evidence>
<keyword evidence="1" id="KW-1133">Transmembrane helix</keyword>
<dbReference type="AlphaFoldDB" id="A0A4D5RZG3"/>
<keyword evidence="1" id="KW-0812">Transmembrane</keyword>